<dbReference type="SMART" id="SM00456">
    <property type="entry name" value="WW"/>
    <property type="match status" value="1"/>
</dbReference>
<dbReference type="PANTHER" id="PTHR12378:SF9">
    <property type="entry name" value="OS06G0107000 PROTEIN"/>
    <property type="match status" value="1"/>
</dbReference>
<keyword evidence="8" id="KW-1185">Reference proteome</keyword>
<evidence type="ECO:0000259" key="6">
    <source>
        <dbReference type="PROSITE" id="PS51858"/>
    </source>
</evidence>
<dbReference type="Gene3D" id="2.20.70.10">
    <property type="match status" value="1"/>
</dbReference>
<dbReference type="PROSITE" id="PS50020">
    <property type="entry name" value="WW_DOMAIN_2"/>
    <property type="match status" value="1"/>
</dbReference>
<feature type="region of interest" description="Disordered" evidence="4">
    <location>
        <begin position="317"/>
        <end position="337"/>
    </location>
</feature>
<dbReference type="Pfam" id="PF00397">
    <property type="entry name" value="WW"/>
    <property type="match status" value="1"/>
</dbReference>
<keyword evidence="2" id="KW-0645">Protease</keyword>
<name>A0ABR1FS22_AURAN</name>
<keyword evidence="3" id="KW-0378">Hydrolase</keyword>
<dbReference type="InterPro" id="IPR001202">
    <property type="entry name" value="WW_dom"/>
</dbReference>
<dbReference type="Proteomes" id="UP001363151">
    <property type="component" value="Unassembled WGS sequence"/>
</dbReference>
<dbReference type="PROSITE" id="PS51858">
    <property type="entry name" value="PPPDE"/>
    <property type="match status" value="1"/>
</dbReference>
<dbReference type="CDD" id="cd00201">
    <property type="entry name" value="WW"/>
    <property type="match status" value="1"/>
</dbReference>
<comment type="similarity">
    <text evidence="1">Belongs to the DeSI family.</text>
</comment>
<protein>
    <submittedName>
        <fullName evidence="7">Thiol peptidase</fullName>
    </submittedName>
</protein>
<evidence type="ECO:0000256" key="1">
    <source>
        <dbReference type="ARBA" id="ARBA00008140"/>
    </source>
</evidence>
<sequence length="396" mass="43765">MSALQVPSFEGGRGTELPEGWVRWVDPATDEYYYHNEETGETTWDDPTRWKVGLWLDRARGVGGGPEVDDRPPYEPRSIEHAFSQWCASEGGATSFDDDEEDDDDDDDEAAGGAYPVTLHVYDVKFRGAALLNGVLNRSSGAFHTAVEVHGLEWSFGATMGEQNDACGIFACGPKSARPHVYAESVPLGFTRRSRVDVFNCLLRIAPLWAGCTYDVFRKNCNSFCIVFAGELGADPPPAWTHRLGDGAAALDDRARRLYANLQGGPEAPEPSGPSVIVWDDHGAWHARHYDTTEEAKAAWDDLPLSHASVLFVKDARSSRDVGTADTDSDGDDDPAWAWQPLRQYGMPHAVRKIRDRFANSRALRRGGRQPTERQAKKLLRPKRRALSETVAPPTP</sequence>
<evidence type="ECO:0000256" key="3">
    <source>
        <dbReference type="ARBA" id="ARBA00022801"/>
    </source>
</evidence>
<dbReference type="Gene3D" id="3.90.1720.30">
    <property type="entry name" value="PPPDE domains"/>
    <property type="match status" value="1"/>
</dbReference>
<proteinExistence type="inferred from homology"/>
<feature type="domain" description="WW" evidence="5">
    <location>
        <begin position="15"/>
        <end position="49"/>
    </location>
</feature>
<evidence type="ECO:0000259" key="5">
    <source>
        <dbReference type="PROSITE" id="PS50020"/>
    </source>
</evidence>
<feature type="region of interest" description="Disordered" evidence="4">
    <location>
        <begin position="90"/>
        <end position="112"/>
    </location>
</feature>
<dbReference type="EMBL" id="JBBJCI010000255">
    <property type="protein sequence ID" value="KAK7237087.1"/>
    <property type="molecule type" value="Genomic_DNA"/>
</dbReference>
<feature type="domain" description="PPPDE" evidence="6">
    <location>
        <begin position="115"/>
        <end position="255"/>
    </location>
</feature>
<dbReference type="PANTHER" id="PTHR12378">
    <property type="entry name" value="DESUMOYLATING ISOPEPTIDASE"/>
    <property type="match status" value="1"/>
</dbReference>
<evidence type="ECO:0000313" key="8">
    <source>
        <dbReference type="Proteomes" id="UP001363151"/>
    </source>
</evidence>
<feature type="compositionally biased region" description="Acidic residues" evidence="4">
    <location>
        <begin position="96"/>
        <end position="110"/>
    </location>
</feature>
<gene>
    <name evidence="7" type="ORF">SO694_00091064</name>
</gene>
<evidence type="ECO:0000313" key="7">
    <source>
        <dbReference type="EMBL" id="KAK7237087.1"/>
    </source>
</evidence>
<evidence type="ECO:0000256" key="2">
    <source>
        <dbReference type="ARBA" id="ARBA00022670"/>
    </source>
</evidence>
<reference evidence="7 8" key="1">
    <citation type="submission" date="2024-03" db="EMBL/GenBank/DDBJ databases">
        <title>Aureococcus anophagefferens CCMP1851 and Kratosvirus quantuckense: Draft genome of a second virus-susceptible host strain in the model system.</title>
        <authorList>
            <person name="Chase E."/>
            <person name="Truchon A.R."/>
            <person name="Schepens W."/>
            <person name="Wilhelm S.W."/>
        </authorList>
    </citation>
    <scope>NUCLEOTIDE SEQUENCE [LARGE SCALE GENOMIC DNA]</scope>
    <source>
        <strain evidence="7 8">CCMP1851</strain>
    </source>
</reference>
<evidence type="ECO:0000256" key="4">
    <source>
        <dbReference type="SAM" id="MobiDB-lite"/>
    </source>
</evidence>
<dbReference type="PROSITE" id="PS01159">
    <property type="entry name" value="WW_DOMAIN_1"/>
    <property type="match status" value="1"/>
</dbReference>
<comment type="caution">
    <text evidence="7">The sequence shown here is derived from an EMBL/GenBank/DDBJ whole genome shotgun (WGS) entry which is preliminary data.</text>
</comment>
<accession>A0ABR1FS22</accession>
<dbReference type="InterPro" id="IPR036020">
    <property type="entry name" value="WW_dom_sf"/>
</dbReference>
<dbReference type="Pfam" id="PF05903">
    <property type="entry name" value="Peptidase_C97"/>
    <property type="match status" value="1"/>
</dbReference>
<dbReference type="InterPro" id="IPR008580">
    <property type="entry name" value="PPPDE_dom"/>
</dbReference>
<organism evidence="7 8">
    <name type="scientific">Aureococcus anophagefferens</name>
    <name type="common">Harmful bloom alga</name>
    <dbReference type="NCBI Taxonomy" id="44056"/>
    <lineage>
        <taxon>Eukaryota</taxon>
        <taxon>Sar</taxon>
        <taxon>Stramenopiles</taxon>
        <taxon>Ochrophyta</taxon>
        <taxon>Pelagophyceae</taxon>
        <taxon>Pelagomonadales</taxon>
        <taxon>Pelagomonadaceae</taxon>
        <taxon>Aureococcus</taxon>
    </lineage>
</organism>
<feature type="region of interest" description="Disordered" evidence="4">
    <location>
        <begin position="359"/>
        <end position="396"/>
    </location>
</feature>
<dbReference type="InterPro" id="IPR042266">
    <property type="entry name" value="PPPDE_sf"/>
</dbReference>
<dbReference type="SUPFAM" id="SSF51045">
    <property type="entry name" value="WW domain"/>
    <property type="match status" value="1"/>
</dbReference>
<dbReference type="SMART" id="SM01179">
    <property type="entry name" value="DUF862"/>
    <property type="match status" value="1"/>
</dbReference>